<keyword evidence="3" id="KW-1185">Reference proteome</keyword>
<proteinExistence type="predicted"/>
<protein>
    <recommendedName>
        <fullName evidence="4">MT0933-like antitoxin protein</fullName>
    </recommendedName>
</protein>
<organism evidence="2 3">
    <name type="scientific">Agromyces marinus</name>
    <dbReference type="NCBI Taxonomy" id="1389020"/>
    <lineage>
        <taxon>Bacteria</taxon>
        <taxon>Bacillati</taxon>
        <taxon>Actinomycetota</taxon>
        <taxon>Actinomycetes</taxon>
        <taxon>Micrococcales</taxon>
        <taxon>Microbacteriaceae</taxon>
        <taxon>Agromyces</taxon>
    </lineage>
</organism>
<evidence type="ECO:0000256" key="1">
    <source>
        <dbReference type="SAM" id="MobiDB-lite"/>
    </source>
</evidence>
<feature type="region of interest" description="Disordered" evidence="1">
    <location>
        <begin position="97"/>
        <end position="117"/>
    </location>
</feature>
<gene>
    <name evidence="2" type="ORF">GCM10025870_21600</name>
</gene>
<evidence type="ECO:0000313" key="3">
    <source>
        <dbReference type="Proteomes" id="UP001321477"/>
    </source>
</evidence>
<dbReference type="EMBL" id="AP027734">
    <property type="protein sequence ID" value="BDZ55087.1"/>
    <property type="molecule type" value="Genomic_DNA"/>
</dbReference>
<evidence type="ECO:0000313" key="2">
    <source>
        <dbReference type="EMBL" id="BDZ55087.1"/>
    </source>
</evidence>
<reference evidence="3" key="1">
    <citation type="journal article" date="2019" name="Int. J. Syst. Evol. Microbiol.">
        <title>The Global Catalogue of Microorganisms (GCM) 10K type strain sequencing project: providing services to taxonomists for standard genome sequencing and annotation.</title>
        <authorList>
            <consortium name="The Broad Institute Genomics Platform"/>
            <consortium name="The Broad Institute Genome Sequencing Center for Infectious Disease"/>
            <person name="Wu L."/>
            <person name="Ma J."/>
        </authorList>
    </citation>
    <scope>NUCLEOTIDE SEQUENCE [LARGE SCALE GENOMIC DNA]</scope>
    <source>
        <strain evidence="3">NBRC 109019</strain>
    </source>
</reference>
<dbReference type="Proteomes" id="UP001321477">
    <property type="component" value="Chromosome"/>
</dbReference>
<accession>A0ABN6YCI2</accession>
<sequence length="117" mass="13031">MPPHDRVDERTTGWHRPSLTRAFRGRRALAYDGRIAVRTGGRTDMASMDDLAKSAQEFVEQNKDKIEEALKSEQAEDVSDKVFDAIADAVKKVVPDEHHGVVDDVKGNLDKSVGTDR</sequence>
<evidence type="ECO:0008006" key="4">
    <source>
        <dbReference type="Google" id="ProtNLM"/>
    </source>
</evidence>
<name>A0ABN6YCI2_9MICO</name>